<dbReference type="NCBIfam" id="TIGR04057">
    <property type="entry name" value="SusC_RagA_signa"/>
    <property type="match status" value="1"/>
</dbReference>
<protein>
    <submittedName>
        <fullName evidence="3">TonB-linked outer membrane protein, SusC/RagA family</fullName>
    </submittedName>
</protein>
<dbReference type="Pfam" id="PF07715">
    <property type="entry name" value="Plug"/>
    <property type="match status" value="1"/>
</dbReference>
<keyword evidence="1" id="KW-0732">Signal</keyword>
<keyword evidence="4" id="KW-1185">Reference proteome</keyword>
<dbReference type="STRING" id="623281.SAMN05421747_11467"/>
<name>A0A1I1K3G3_9SPHI</name>
<proteinExistence type="predicted"/>
<dbReference type="NCBIfam" id="TIGR04056">
    <property type="entry name" value="OMP_RagA_SusC"/>
    <property type="match status" value="1"/>
</dbReference>
<feature type="chain" id="PRO_5011594727" evidence="1">
    <location>
        <begin position="26"/>
        <end position="940"/>
    </location>
</feature>
<feature type="signal peptide" evidence="1">
    <location>
        <begin position="1"/>
        <end position="25"/>
    </location>
</feature>
<dbReference type="Proteomes" id="UP000199577">
    <property type="component" value="Unassembled WGS sequence"/>
</dbReference>
<accession>A0A1I1K3G3</accession>
<dbReference type="InterPro" id="IPR023997">
    <property type="entry name" value="TonB-dep_OMP_SusC/RagA_CS"/>
</dbReference>
<dbReference type="InterPro" id="IPR023996">
    <property type="entry name" value="TonB-dep_OMP_SusC/RagA"/>
</dbReference>
<dbReference type="AlphaFoldDB" id="A0A1I1K3G3"/>
<dbReference type="InterPro" id="IPR012910">
    <property type="entry name" value="Plug_dom"/>
</dbReference>
<dbReference type="EMBL" id="FOLL01000014">
    <property type="protein sequence ID" value="SFC55266.1"/>
    <property type="molecule type" value="Genomic_DNA"/>
</dbReference>
<sequence>MTMKDIRLAMVCSVTMTLFSATLQAQDTIKANIGDSVQVAFRTVESHELTGGVAYVDVPQLLDKNYFTYSLSEMEAFAAGFHGNLWGNNSFLVLVDGVPRDAGSVMPTEIEQVTFLKGVAAVALYGSRAAKGVVMITTKRGRAAEQTVEVRANAGLHTVRRYPQYLGSAEYMTLYNEARLNDGLGALYSAEDIYHHAAGANPYRYPNVDYYSPEYLKNTYNRYDATVEIAGGNQRAAYYTNFGYWSEGTLLNFGQAADNKNERFNIRGNVDMNINQFIDAKVDAAAIFYNGKGVNTDYWNGAATLRPHRFAPLIPISMIEADDEESMRLVGLSSNLIDGRFLLGGTQLDQTNPFADIYAGGSNTYTSRQFQFNTAVDFDLRNVLPGLSFSSMFGMDYATSYNQSFNHEYAVYEPVWNNYAGDDLIGSLTRYGQDASSRTQNISNSAFRQTIAASGQLNYRRQFDSRHNVSATLLAGGFQQTTSGVYHKTSNANLGLHAGYNYQGTYYAEFNGALVHSARLPERNRQAFNPTATIGWRISNEPFIAGSSAIDNLMVSVSGGILHTDLDIADYYLYEAIYANAGDEGGAWYGWRDMSAGERTTDSRRGANPNLTFPKREEVSVNLNASFFNQLVSFNASWFASRMKGLVVQNGNLFPSYFTTGWPVSSFIPYVNYDEDERSGFDFDLQLNKKVGNADLSLGLTGTYYKAIATRRADIFEDNYQNRIGRELDAIWGLQAEGFFSSVEEIENSPTQAFGQVRPGDIKYKDQNNDGVINAQDAVYLGRGGWFGAPFTAGIHLTAKYRNLTVFVLGMARTGAYALRDNSYFWIAGESKYSEVVRGRWTPETSGQATYPRLTTLNGNNNFRSSDFWLYSTDRFDLARVQVSYTLPKRIIGDGFFNELGVYINGANLLTISPNRKIMELNIGSAPQTRFFNVGAKVLF</sequence>
<dbReference type="OrthoDB" id="9768177at2"/>
<dbReference type="InterPro" id="IPR037066">
    <property type="entry name" value="Plug_dom_sf"/>
</dbReference>
<gene>
    <name evidence="3" type="ORF">SAMN05421747_11467</name>
</gene>
<evidence type="ECO:0000313" key="4">
    <source>
        <dbReference type="Proteomes" id="UP000199577"/>
    </source>
</evidence>
<evidence type="ECO:0000259" key="2">
    <source>
        <dbReference type="Pfam" id="PF07715"/>
    </source>
</evidence>
<reference evidence="3 4" key="1">
    <citation type="submission" date="2016-10" db="EMBL/GenBank/DDBJ databases">
        <authorList>
            <person name="de Groot N.N."/>
        </authorList>
    </citation>
    <scope>NUCLEOTIDE SEQUENCE [LARGE SCALE GENOMIC DNA]</scope>
    <source>
        <strain evidence="3 4">DSM 22900</strain>
    </source>
</reference>
<dbReference type="Gene3D" id="2.170.130.10">
    <property type="entry name" value="TonB-dependent receptor, plug domain"/>
    <property type="match status" value="1"/>
</dbReference>
<dbReference type="SUPFAM" id="SSF56935">
    <property type="entry name" value="Porins"/>
    <property type="match status" value="1"/>
</dbReference>
<organism evidence="3 4">
    <name type="scientific">Parapedobacter composti</name>
    <dbReference type="NCBI Taxonomy" id="623281"/>
    <lineage>
        <taxon>Bacteria</taxon>
        <taxon>Pseudomonadati</taxon>
        <taxon>Bacteroidota</taxon>
        <taxon>Sphingobacteriia</taxon>
        <taxon>Sphingobacteriales</taxon>
        <taxon>Sphingobacteriaceae</taxon>
        <taxon>Parapedobacter</taxon>
    </lineage>
</organism>
<evidence type="ECO:0000256" key="1">
    <source>
        <dbReference type="SAM" id="SignalP"/>
    </source>
</evidence>
<feature type="domain" description="TonB-dependent receptor plug" evidence="2">
    <location>
        <begin position="83"/>
        <end position="133"/>
    </location>
</feature>
<evidence type="ECO:0000313" key="3">
    <source>
        <dbReference type="EMBL" id="SFC55266.1"/>
    </source>
</evidence>